<evidence type="ECO:0000313" key="3">
    <source>
        <dbReference type="EMBL" id="ABM74614.1"/>
    </source>
</evidence>
<reference evidence="2" key="1">
    <citation type="journal article" date="2006" name="Proc. Natl. Acad. Sci. U.S.A.">
        <title>Phosphate acquisition genes in Prochlorococcus ecotypes: evidence for genome-wide adaptation.</title>
        <authorList>
            <person name="Martiny A.C."/>
            <person name="Coleman M.L."/>
            <person name="Chisholm S.W."/>
        </authorList>
    </citation>
    <scope>NUCLEOTIDE SEQUENCE</scope>
    <source>
        <strain evidence="2">NATL1A</strain>
    </source>
</reference>
<dbReference type="Proteomes" id="UP000002592">
    <property type="component" value="Chromosome"/>
</dbReference>
<evidence type="ECO:0000256" key="1">
    <source>
        <dbReference type="SAM" id="Phobius"/>
    </source>
</evidence>
<reference evidence="4" key="3">
    <citation type="journal article" date="2007" name="PLoS Genet.">
        <title>Patterns and implications of gene gain and loss in the evolution of Prochlorococcus.</title>
        <authorList>
            <person name="Kettler G.C."/>
            <person name="Martiny A.C."/>
            <person name="Huang K."/>
            <person name="Zucker J."/>
            <person name="Coleman M.L."/>
            <person name="Rodrigue S."/>
            <person name="Chen F."/>
            <person name="Lapidus A."/>
            <person name="Ferriera S."/>
            <person name="Johnson J."/>
            <person name="Steglich C."/>
            <person name="Church G.M."/>
            <person name="Richardson P."/>
            <person name="Chisholm S.W."/>
        </authorList>
    </citation>
    <scope>NUCLEOTIDE SEQUENCE [LARGE SCALE GENOMIC DNA]</scope>
    <source>
        <strain evidence="4">NATL1A</strain>
    </source>
</reference>
<dbReference type="KEGG" id="pme:NATL1_00501"/>
<dbReference type="EMBL" id="CP000553">
    <property type="protein sequence ID" value="ABM74614.1"/>
    <property type="molecule type" value="Genomic_DNA"/>
</dbReference>
<evidence type="ECO:0000313" key="4">
    <source>
        <dbReference type="Proteomes" id="UP000002592"/>
    </source>
</evidence>
<dbReference type="EMBL" id="DQ786989">
    <property type="protein sequence ID" value="ABI23477.1"/>
    <property type="molecule type" value="Genomic_DNA"/>
</dbReference>
<keyword evidence="1" id="KW-0472">Membrane</keyword>
<reference evidence="3" key="2">
    <citation type="submission" date="2006-11" db="EMBL/GenBank/DDBJ databases">
        <authorList>
            <person name="Chisholm S."/>
            <person name="Huang K."/>
            <person name="Martiny A."/>
            <person name="Kettler G."/>
            <person name="Coleman M."/>
            <person name="Keller K."/>
            <person name="Arkin A."/>
            <person name="Coe A."/>
            <person name="Rodrigue S."/>
            <person name="Ferriera S."/>
            <person name="Johnson J."/>
            <person name="Kravitz S."/>
            <person name="Beeson K."/>
            <person name="Sutton G."/>
            <person name="Rogers Y.-H."/>
            <person name="Friedman R."/>
            <person name="Frazier M."/>
            <person name="Venter J.C."/>
        </authorList>
    </citation>
    <scope>NUCLEOTIDE SEQUENCE</scope>
    <source>
        <strain evidence="3">NATL1A</strain>
    </source>
</reference>
<dbReference type="eggNOG" id="ENOG503485P">
    <property type="taxonomic scope" value="Bacteria"/>
</dbReference>
<keyword evidence="1" id="KW-0812">Transmembrane</keyword>
<evidence type="ECO:0000313" key="2">
    <source>
        <dbReference type="EMBL" id="ABI23477.1"/>
    </source>
</evidence>
<feature type="transmembrane region" description="Helical" evidence="1">
    <location>
        <begin position="26"/>
        <end position="51"/>
    </location>
</feature>
<sequence>MRLTNLQMSEENKTAKKKCGGKGKAMFAYGIIQLGSSVVSALALTAIALSFCSLKQESKVFNECVEEIQSTGKSSSDAVRFCNGGK</sequence>
<dbReference type="HOGENOM" id="CLU_177775_0_0_3"/>
<name>Q0GPM0_PROM1</name>
<gene>
    <name evidence="3" type="ordered locus">NATL1_00501</name>
</gene>
<accession>Q0GPM0</accession>
<keyword evidence="1" id="KW-1133">Transmembrane helix</keyword>
<protein>
    <submittedName>
        <fullName evidence="2">Uncharacterized protein</fullName>
    </submittedName>
</protein>
<dbReference type="AlphaFoldDB" id="Q0GPM0"/>
<organism evidence="2">
    <name type="scientific">Prochlorococcus marinus (strain NATL1A)</name>
    <dbReference type="NCBI Taxonomy" id="167555"/>
    <lineage>
        <taxon>Bacteria</taxon>
        <taxon>Bacillati</taxon>
        <taxon>Cyanobacteriota</taxon>
        <taxon>Cyanophyceae</taxon>
        <taxon>Synechococcales</taxon>
        <taxon>Prochlorococcaceae</taxon>
        <taxon>Prochlorococcus</taxon>
    </lineage>
</organism>
<proteinExistence type="predicted"/>